<dbReference type="InterPro" id="IPR002401">
    <property type="entry name" value="Cyt_P450_E_grp-I"/>
</dbReference>
<comment type="cofactor">
    <cofactor evidence="1 13">
        <name>heme</name>
        <dbReference type="ChEBI" id="CHEBI:30413"/>
    </cofactor>
</comment>
<evidence type="ECO:0000256" key="7">
    <source>
        <dbReference type="ARBA" id="ARBA00022723"/>
    </source>
</evidence>
<dbReference type="GO" id="GO:0005506">
    <property type="term" value="F:iron ion binding"/>
    <property type="evidence" value="ECO:0007669"/>
    <property type="project" value="InterPro"/>
</dbReference>
<protein>
    <submittedName>
        <fullName evidence="16">Cytochrome P450</fullName>
    </submittedName>
</protein>
<comment type="similarity">
    <text evidence="4 14">Belongs to the cytochrome P450 family.</text>
</comment>
<keyword evidence="11 14" id="KW-0503">Monooxygenase</keyword>
<evidence type="ECO:0000256" key="4">
    <source>
        <dbReference type="ARBA" id="ARBA00010617"/>
    </source>
</evidence>
<accession>A0A5C3LJ86</accession>
<dbReference type="Pfam" id="PF00067">
    <property type="entry name" value="p450"/>
    <property type="match status" value="2"/>
</dbReference>
<dbReference type="SUPFAM" id="SSF48264">
    <property type="entry name" value="Cytochrome P450"/>
    <property type="match status" value="1"/>
</dbReference>
<keyword evidence="9 14" id="KW-0560">Oxidoreductase</keyword>
<evidence type="ECO:0000256" key="6">
    <source>
        <dbReference type="ARBA" id="ARBA00022692"/>
    </source>
</evidence>
<dbReference type="InterPro" id="IPR001128">
    <property type="entry name" value="Cyt_P450"/>
</dbReference>
<comment type="pathway">
    <text evidence="3">Secondary metabolite biosynthesis; terpenoid biosynthesis.</text>
</comment>
<dbReference type="STRING" id="230819.A0A5C3LJ86"/>
<dbReference type="InterPro" id="IPR036396">
    <property type="entry name" value="Cyt_P450_sf"/>
</dbReference>
<feature type="transmembrane region" description="Helical" evidence="15">
    <location>
        <begin position="14"/>
        <end position="33"/>
    </location>
</feature>
<feature type="binding site" description="axial binding residue" evidence="13">
    <location>
        <position position="487"/>
    </location>
    <ligand>
        <name>heme</name>
        <dbReference type="ChEBI" id="CHEBI:30413"/>
    </ligand>
    <ligandPart>
        <name>Fe</name>
        <dbReference type="ChEBI" id="CHEBI:18248"/>
    </ligandPart>
</feature>
<dbReference type="AlphaFoldDB" id="A0A5C3LJ86"/>
<keyword evidence="6 15" id="KW-0812">Transmembrane</keyword>
<keyword evidence="12 15" id="KW-0472">Membrane</keyword>
<keyword evidence="10 13" id="KW-0408">Iron</keyword>
<evidence type="ECO:0000256" key="3">
    <source>
        <dbReference type="ARBA" id="ARBA00004721"/>
    </source>
</evidence>
<evidence type="ECO:0000256" key="12">
    <source>
        <dbReference type="ARBA" id="ARBA00023136"/>
    </source>
</evidence>
<dbReference type="InterPro" id="IPR050121">
    <property type="entry name" value="Cytochrome_P450_monoxygenase"/>
</dbReference>
<dbReference type="PANTHER" id="PTHR24305:SF166">
    <property type="entry name" value="CYTOCHROME P450 12A4, MITOCHONDRIAL-RELATED"/>
    <property type="match status" value="1"/>
</dbReference>
<dbReference type="Proteomes" id="UP000307440">
    <property type="component" value="Unassembled WGS sequence"/>
</dbReference>
<dbReference type="GO" id="GO:0016020">
    <property type="term" value="C:membrane"/>
    <property type="evidence" value="ECO:0007669"/>
    <property type="project" value="UniProtKB-SubCell"/>
</dbReference>
<evidence type="ECO:0000313" key="16">
    <source>
        <dbReference type="EMBL" id="TFK28631.1"/>
    </source>
</evidence>
<proteinExistence type="inferred from homology"/>
<keyword evidence="8 15" id="KW-1133">Transmembrane helix</keyword>
<dbReference type="PANTHER" id="PTHR24305">
    <property type="entry name" value="CYTOCHROME P450"/>
    <property type="match status" value="1"/>
</dbReference>
<evidence type="ECO:0000256" key="14">
    <source>
        <dbReference type="RuleBase" id="RU000461"/>
    </source>
</evidence>
<feature type="transmembrane region" description="Helical" evidence="15">
    <location>
        <begin position="54"/>
        <end position="76"/>
    </location>
</feature>
<keyword evidence="5 13" id="KW-0349">Heme</keyword>
<dbReference type="PROSITE" id="PS00086">
    <property type="entry name" value="CYTOCHROME_P450"/>
    <property type="match status" value="1"/>
</dbReference>
<dbReference type="GO" id="GO:0016705">
    <property type="term" value="F:oxidoreductase activity, acting on paired donors, with incorporation or reduction of molecular oxygen"/>
    <property type="evidence" value="ECO:0007669"/>
    <property type="project" value="InterPro"/>
</dbReference>
<evidence type="ECO:0000256" key="15">
    <source>
        <dbReference type="SAM" id="Phobius"/>
    </source>
</evidence>
<name>A0A5C3LJ86_COPMA</name>
<dbReference type="Gene3D" id="1.10.630.10">
    <property type="entry name" value="Cytochrome P450"/>
    <property type="match status" value="1"/>
</dbReference>
<dbReference type="OrthoDB" id="1470350at2759"/>
<sequence length="555" mass="63016">MPYASLLVPRNPSAIVWTGLALLATFAASRIVTYNRNLKRLGHFPGLRTAYNSFSVLGLIFAKSSWSWFPGVFLLWTRRHDFYKPIGAETISWISWLTGEATIFSSNIEVMRTVAPGMNSDWHKPDFATAILRKFGSNVLAAAGGDAWRSHRRIMGPAFSRGLYMLVWRKTIAMYRDMSATEGWTDQRVVEIERAQEYTVKFALLILSNCCFGLKFDWAEPPTAVDAEMSLLKSLEIVNSQAGLVLGAIPSWIIKLPFKYFRDYVQACNILTKWMNAQVIERRDIVKSRSDLDRSQLEDDCFTVMVKANEEEEEGSKFRMSDQDLVGNLYILLFAGHETTAHALAGTLAHLAVNRDIQDEIVEQIISVVGWDRDPEFDDYVPWIKCWPRSMKHPGYTVRRRFSPSTSAFALFRESTVDTTLPIQAPRGEEGTTRVPVPKGTLVVVDLVGVLYNERYFDEPEKFKPWRWLGLPATAEAATFGVGSRTCIGRQFATTEAVAFLTMFLRDWEVEPLLRSGETVEGWKKRVLEDVNIGLALGIKNSPIKLVRRERSRRV</sequence>
<evidence type="ECO:0000256" key="9">
    <source>
        <dbReference type="ARBA" id="ARBA00023002"/>
    </source>
</evidence>
<evidence type="ECO:0000256" key="5">
    <source>
        <dbReference type="ARBA" id="ARBA00022617"/>
    </source>
</evidence>
<keyword evidence="17" id="KW-1185">Reference proteome</keyword>
<dbReference type="InterPro" id="IPR017972">
    <property type="entry name" value="Cyt_P450_CS"/>
</dbReference>
<dbReference type="PRINTS" id="PR00463">
    <property type="entry name" value="EP450I"/>
</dbReference>
<dbReference type="GO" id="GO:0020037">
    <property type="term" value="F:heme binding"/>
    <property type="evidence" value="ECO:0007669"/>
    <property type="project" value="InterPro"/>
</dbReference>
<evidence type="ECO:0000256" key="11">
    <source>
        <dbReference type="ARBA" id="ARBA00023033"/>
    </source>
</evidence>
<gene>
    <name evidence="16" type="ORF">FA15DRAFT_700843</name>
</gene>
<evidence type="ECO:0000256" key="1">
    <source>
        <dbReference type="ARBA" id="ARBA00001971"/>
    </source>
</evidence>
<dbReference type="EMBL" id="ML210154">
    <property type="protein sequence ID" value="TFK28631.1"/>
    <property type="molecule type" value="Genomic_DNA"/>
</dbReference>
<evidence type="ECO:0000256" key="13">
    <source>
        <dbReference type="PIRSR" id="PIRSR602401-1"/>
    </source>
</evidence>
<evidence type="ECO:0000256" key="2">
    <source>
        <dbReference type="ARBA" id="ARBA00004370"/>
    </source>
</evidence>
<dbReference type="PRINTS" id="PR00385">
    <property type="entry name" value="P450"/>
</dbReference>
<evidence type="ECO:0000256" key="10">
    <source>
        <dbReference type="ARBA" id="ARBA00023004"/>
    </source>
</evidence>
<keyword evidence="7 13" id="KW-0479">Metal-binding</keyword>
<organism evidence="16 17">
    <name type="scientific">Coprinopsis marcescibilis</name>
    <name type="common">Agaric fungus</name>
    <name type="synonym">Psathyrella marcescibilis</name>
    <dbReference type="NCBI Taxonomy" id="230819"/>
    <lineage>
        <taxon>Eukaryota</taxon>
        <taxon>Fungi</taxon>
        <taxon>Dikarya</taxon>
        <taxon>Basidiomycota</taxon>
        <taxon>Agaricomycotina</taxon>
        <taxon>Agaricomycetes</taxon>
        <taxon>Agaricomycetidae</taxon>
        <taxon>Agaricales</taxon>
        <taxon>Agaricineae</taxon>
        <taxon>Psathyrellaceae</taxon>
        <taxon>Coprinopsis</taxon>
    </lineage>
</organism>
<reference evidence="16 17" key="1">
    <citation type="journal article" date="2019" name="Nat. Ecol. Evol.">
        <title>Megaphylogeny resolves global patterns of mushroom evolution.</title>
        <authorList>
            <person name="Varga T."/>
            <person name="Krizsan K."/>
            <person name="Foldi C."/>
            <person name="Dima B."/>
            <person name="Sanchez-Garcia M."/>
            <person name="Sanchez-Ramirez S."/>
            <person name="Szollosi G.J."/>
            <person name="Szarkandi J.G."/>
            <person name="Papp V."/>
            <person name="Albert L."/>
            <person name="Andreopoulos W."/>
            <person name="Angelini C."/>
            <person name="Antonin V."/>
            <person name="Barry K.W."/>
            <person name="Bougher N.L."/>
            <person name="Buchanan P."/>
            <person name="Buyck B."/>
            <person name="Bense V."/>
            <person name="Catcheside P."/>
            <person name="Chovatia M."/>
            <person name="Cooper J."/>
            <person name="Damon W."/>
            <person name="Desjardin D."/>
            <person name="Finy P."/>
            <person name="Geml J."/>
            <person name="Haridas S."/>
            <person name="Hughes K."/>
            <person name="Justo A."/>
            <person name="Karasinski D."/>
            <person name="Kautmanova I."/>
            <person name="Kiss B."/>
            <person name="Kocsube S."/>
            <person name="Kotiranta H."/>
            <person name="LaButti K.M."/>
            <person name="Lechner B.E."/>
            <person name="Liimatainen K."/>
            <person name="Lipzen A."/>
            <person name="Lukacs Z."/>
            <person name="Mihaltcheva S."/>
            <person name="Morgado L.N."/>
            <person name="Niskanen T."/>
            <person name="Noordeloos M.E."/>
            <person name="Ohm R.A."/>
            <person name="Ortiz-Santana B."/>
            <person name="Ovrebo C."/>
            <person name="Racz N."/>
            <person name="Riley R."/>
            <person name="Savchenko A."/>
            <person name="Shiryaev A."/>
            <person name="Soop K."/>
            <person name="Spirin V."/>
            <person name="Szebenyi C."/>
            <person name="Tomsovsky M."/>
            <person name="Tulloss R.E."/>
            <person name="Uehling J."/>
            <person name="Grigoriev I.V."/>
            <person name="Vagvolgyi C."/>
            <person name="Papp T."/>
            <person name="Martin F.M."/>
            <person name="Miettinen O."/>
            <person name="Hibbett D.S."/>
            <person name="Nagy L.G."/>
        </authorList>
    </citation>
    <scope>NUCLEOTIDE SEQUENCE [LARGE SCALE GENOMIC DNA]</scope>
    <source>
        <strain evidence="16 17">CBS 121175</strain>
    </source>
</reference>
<comment type="subcellular location">
    <subcellularLocation>
        <location evidence="2">Membrane</location>
    </subcellularLocation>
</comment>
<dbReference type="GO" id="GO:0004497">
    <property type="term" value="F:monooxygenase activity"/>
    <property type="evidence" value="ECO:0007669"/>
    <property type="project" value="UniProtKB-KW"/>
</dbReference>
<evidence type="ECO:0000256" key="8">
    <source>
        <dbReference type="ARBA" id="ARBA00022989"/>
    </source>
</evidence>
<evidence type="ECO:0000313" key="17">
    <source>
        <dbReference type="Proteomes" id="UP000307440"/>
    </source>
</evidence>